<gene>
    <name evidence="1" type="ORF">PMAYCL1PPCAC_14715</name>
</gene>
<comment type="caution">
    <text evidence="1">The sequence shown here is derived from an EMBL/GenBank/DDBJ whole genome shotgun (WGS) entry which is preliminary data.</text>
</comment>
<keyword evidence="2" id="KW-1185">Reference proteome</keyword>
<sequence>TLEILRHIFLQCSEIRFLEFVNFNVHDLEAISKTLRNLPVNELCVKLRLCDEQKRSCILDVVRNINTKSLTIKKQNFSLEAICVNSFWRYLRCC</sequence>
<proteinExistence type="predicted"/>
<accession>A0AAN4ZVP6</accession>
<evidence type="ECO:0000313" key="2">
    <source>
        <dbReference type="Proteomes" id="UP001328107"/>
    </source>
</evidence>
<dbReference type="AlphaFoldDB" id="A0AAN4ZVP6"/>
<reference evidence="2" key="1">
    <citation type="submission" date="2022-10" db="EMBL/GenBank/DDBJ databases">
        <title>Genome assembly of Pristionchus species.</title>
        <authorList>
            <person name="Yoshida K."/>
            <person name="Sommer R.J."/>
        </authorList>
    </citation>
    <scope>NUCLEOTIDE SEQUENCE [LARGE SCALE GENOMIC DNA]</scope>
    <source>
        <strain evidence="2">RS5460</strain>
    </source>
</reference>
<organism evidence="1 2">
    <name type="scientific">Pristionchus mayeri</name>
    <dbReference type="NCBI Taxonomy" id="1317129"/>
    <lineage>
        <taxon>Eukaryota</taxon>
        <taxon>Metazoa</taxon>
        <taxon>Ecdysozoa</taxon>
        <taxon>Nematoda</taxon>
        <taxon>Chromadorea</taxon>
        <taxon>Rhabditida</taxon>
        <taxon>Rhabditina</taxon>
        <taxon>Diplogasteromorpha</taxon>
        <taxon>Diplogasteroidea</taxon>
        <taxon>Neodiplogasteridae</taxon>
        <taxon>Pristionchus</taxon>
    </lineage>
</organism>
<dbReference type="EMBL" id="BTRK01000003">
    <property type="protein sequence ID" value="GMR44520.1"/>
    <property type="molecule type" value="Genomic_DNA"/>
</dbReference>
<feature type="non-terminal residue" evidence="1">
    <location>
        <position position="1"/>
    </location>
</feature>
<evidence type="ECO:0000313" key="1">
    <source>
        <dbReference type="EMBL" id="GMR44520.1"/>
    </source>
</evidence>
<dbReference type="Proteomes" id="UP001328107">
    <property type="component" value="Unassembled WGS sequence"/>
</dbReference>
<name>A0AAN4ZVP6_9BILA</name>
<protein>
    <submittedName>
        <fullName evidence="1">Uncharacterized protein</fullName>
    </submittedName>
</protein>